<protein>
    <recommendedName>
        <fullName evidence="1">Reverse transcriptase zinc-binding domain-containing protein</fullName>
    </recommendedName>
</protein>
<gene>
    <name evidence="2" type="primary">ga00874</name>
    <name evidence="3" type="synonym">ga01561</name>
    <name evidence="2" type="ORF">PR202_ga00874</name>
    <name evidence="3" type="ORF">PR202_ga01561</name>
</gene>
<proteinExistence type="predicted"/>
<evidence type="ECO:0000313" key="4">
    <source>
        <dbReference type="Proteomes" id="UP001054889"/>
    </source>
</evidence>
<reference evidence="2" key="2">
    <citation type="submission" date="2021-12" db="EMBL/GenBank/DDBJ databases">
        <title>Resequencing data analysis of finger millet.</title>
        <authorList>
            <person name="Hatakeyama M."/>
            <person name="Aluri S."/>
            <person name="Balachadran M.T."/>
            <person name="Sivarajan S.R."/>
            <person name="Poveda L."/>
            <person name="Shimizu-Inatsugi R."/>
            <person name="Schlapbach R."/>
            <person name="Sreeman S.M."/>
            <person name="Shimizu K.K."/>
        </authorList>
    </citation>
    <scope>NUCLEOTIDE SEQUENCE</scope>
</reference>
<dbReference type="InterPro" id="IPR026960">
    <property type="entry name" value="RVT-Znf"/>
</dbReference>
<accession>A0AAV5BI77</accession>
<dbReference type="AlphaFoldDB" id="A0AAV5BI77"/>
<reference evidence="2" key="1">
    <citation type="journal article" date="2018" name="DNA Res.">
        <title>Multiple hybrid de novo genome assembly of finger millet, an orphan allotetraploid crop.</title>
        <authorList>
            <person name="Hatakeyama M."/>
            <person name="Aluri S."/>
            <person name="Balachadran M.T."/>
            <person name="Sivarajan S.R."/>
            <person name="Patrignani A."/>
            <person name="Gruter S."/>
            <person name="Poveda L."/>
            <person name="Shimizu-Inatsugi R."/>
            <person name="Baeten J."/>
            <person name="Francoijs K.J."/>
            <person name="Nataraja K.N."/>
            <person name="Reddy Y.A.N."/>
            <person name="Phadnis S."/>
            <person name="Ravikumar R.L."/>
            <person name="Schlapbach R."/>
            <person name="Sreeman S.M."/>
            <person name="Shimizu K.K."/>
        </authorList>
    </citation>
    <scope>NUCLEOTIDE SEQUENCE</scope>
</reference>
<organism evidence="2 4">
    <name type="scientific">Eleusine coracana subsp. coracana</name>
    <dbReference type="NCBI Taxonomy" id="191504"/>
    <lineage>
        <taxon>Eukaryota</taxon>
        <taxon>Viridiplantae</taxon>
        <taxon>Streptophyta</taxon>
        <taxon>Embryophyta</taxon>
        <taxon>Tracheophyta</taxon>
        <taxon>Spermatophyta</taxon>
        <taxon>Magnoliopsida</taxon>
        <taxon>Liliopsida</taxon>
        <taxon>Poales</taxon>
        <taxon>Poaceae</taxon>
        <taxon>PACMAD clade</taxon>
        <taxon>Chloridoideae</taxon>
        <taxon>Cynodonteae</taxon>
        <taxon>Eleusininae</taxon>
        <taxon>Eleusine</taxon>
    </lineage>
</organism>
<dbReference type="PANTHER" id="PTHR33116">
    <property type="entry name" value="REVERSE TRANSCRIPTASE ZINC-BINDING DOMAIN-CONTAINING PROTEIN-RELATED-RELATED"/>
    <property type="match status" value="1"/>
</dbReference>
<dbReference type="Proteomes" id="UP001054889">
    <property type="component" value="Unassembled WGS sequence"/>
</dbReference>
<dbReference type="Pfam" id="PF13966">
    <property type="entry name" value="zf-RVT"/>
    <property type="match status" value="1"/>
</dbReference>
<evidence type="ECO:0000313" key="2">
    <source>
        <dbReference type="EMBL" id="GJM85137.1"/>
    </source>
</evidence>
<sequence length="323" mass="37430">MKLPCWDLKAMEKIMKAFLWHGTEEVKNGKCLVAWSSVQRPLELGGLGIQDLTKFGMALRLRWLWRHKTEPDRLGSTFLFKKDAALSNFFKASVEAVLGDGTLIKFWIDPWIQGRSIENLAPSLFRAVSTRNRNHCLVVDALPHTAWRRDITGALTAQVLLEYTQPHQLLDGISLQQTPDRFIWRWNPKGEFSSSSAYRAMFLGQTATFGAKELWQTRAPNKCRFFVWLVLYGRVWTSERLQRHGLRNSGPCALCSQATEYLDHLLLSCVFSREVWFKVLRTNGWHHLAPTAEDTLIDWWLRSRKRVSRERRKAFDSLVLLVS</sequence>
<dbReference type="EMBL" id="BQKI01000001">
    <property type="protein sequence ID" value="GJM85765.1"/>
    <property type="molecule type" value="Genomic_DNA"/>
</dbReference>
<name>A0AAV5BI77_ELECO</name>
<evidence type="ECO:0000313" key="3">
    <source>
        <dbReference type="EMBL" id="GJM85765.1"/>
    </source>
</evidence>
<evidence type="ECO:0000259" key="1">
    <source>
        <dbReference type="Pfam" id="PF13966"/>
    </source>
</evidence>
<dbReference type="EMBL" id="BQKI01000001">
    <property type="protein sequence ID" value="GJM85137.1"/>
    <property type="molecule type" value="Genomic_DNA"/>
</dbReference>
<comment type="caution">
    <text evidence="2">The sequence shown here is derived from an EMBL/GenBank/DDBJ whole genome shotgun (WGS) entry which is preliminary data.</text>
</comment>
<dbReference type="PANTHER" id="PTHR33116:SF78">
    <property type="entry name" value="OS12G0587133 PROTEIN"/>
    <property type="match status" value="1"/>
</dbReference>
<keyword evidence="4" id="KW-1185">Reference proteome</keyword>
<feature type="domain" description="Reverse transcriptase zinc-binding" evidence="1">
    <location>
        <begin position="192"/>
        <end position="276"/>
    </location>
</feature>